<keyword evidence="1" id="KW-0805">Transcription regulation</keyword>
<evidence type="ECO:0000256" key="1">
    <source>
        <dbReference type="ARBA" id="ARBA00023015"/>
    </source>
</evidence>
<dbReference type="PROSITE" id="PS50949">
    <property type="entry name" value="HTH_GNTR"/>
    <property type="match status" value="1"/>
</dbReference>
<dbReference type="Pfam" id="PF00392">
    <property type="entry name" value="GntR"/>
    <property type="match status" value="1"/>
</dbReference>
<evidence type="ECO:0000259" key="4">
    <source>
        <dbReference type="PROSITE" id="PS50949"/>
    </source>
</evidence>
<dbReference type="PANTHER" id="PTHR43537:SF5">
    <property type="entry name" value="UXU OPERON TRANSCRIPTIONAL REGULATOR"/>
    <property type="match status" value="1"/>
</dbReference>
<comment type="caution">
    <text evidence="5">The sequence shown here is derived from an EMBL/GenBank/DDBJ whole genome shotgun (WGS) entry which is preliminary data.</text>
</comment>
<dbReference type="InterPro" id="IPR008920">
    <property type="entry name" value="TF_FadR/GntR_C"/>
</dbReference>
<dbReference type="GO" id="GO:0003677">
    <property type="term" value="F:DNA binding"/>
    <property type="evidence" value="ECO:0007669"/>
    <property type="project" value="UniProtKB-KW"/>
</dbReference>
<evidence type="ECO:0000313" key="5">
    <source>
        <dbReference type="EMBL" id="PJF46627.1"/>
    </source>
</evidence>
<gene>
    <name evidence="5" type="ORF">CUN48_12840</name>
</gene>
<dbReference type="InterPro" id="IPR036390">
    <property type="entry name" value="WH_DNA-bd_sf"/>
</dbReference>
<reference evidence="5 6" key="1">
    <citation type="submission" date="2017-11" db="EMBL/GenBank/DDBJ databases">
        <title>Evolution of Phototrophy in the Chloroflexi Phylum Driven by Horizontal Gene Transfer.</title>
        <authorList>
            <person name="Ward L.M."/>
            <person name="Hemp J."/>
            <person name="Shih P.M."/>
            <person name="Mcglynn S.E."/>
            <person name="Fischer W."/>
        </authorList>
    </citation>
    <scope>NUCLEOTIDE SEQUENCE [LARGE SCALE GENOMIC DNA]</scope>
    <source>
        <strain evidence="5">JP3_7</strain>
    </source>
</reference>
<feature type="domain" description="HTH gntR-type" evidence="4">
    <location>
        <begin position="1"/>
        <end position="67"/>
    </location>
</feature>
<dbReference type="AlphaFoldDB" id="A0A2M8Q9Z8"/>
<dbReference type="SUPFAM" id="SSF46785">
    <property type="entry name" value="Winged helix' DNA-binding domain"/>
    <property type="match status" value="1"/>
</dbReference>
<dbReference type="Gene3D" id="1.20.120.530">
    <property type="entry name" value="GntR ligand-binding domain-like"/>
    <property type="match status" value="1"/>
</dbReference>
<dbReference type="EMBL" id="PGTN01000121">
    <property type="protein sequence ID" value="PJF46627.1"/>
    <property type="molecule type" value="Genomic_DNA"/>
</dbReference>
<dbReference type="Proteomes" id="UP000230790">
    <property type="component" value="Unassembled WGS sequence"/>
</dbReference>
<evidence type="ECO:0000313" key="6">
    <source>
        <dbReference type="Proteomes" id="UP000230790"/>
    </source>
</evidence>
<proteinExistence type="predicted"/>
<dbReference type="InterPro" id="IPR000524">
    <property type="entry name" value="Tscrpt_reg_HTH_GntR"/>
</dbReference>
<dbReference type="InterPro" id="IPR011711">
    <property type="entry name" value="GntR_C"/>
</dbReference>
<dbReference type="GO" id="GO:0003700">
    <property type="term" value="F:DNA-binding transcription factor activity"/>
    <property type="evidence" value="ECO:0007669"/>
    <property type="project" value="InterPro"/>
</dbReference>
<dbReference type="PANTHER" id="PTHR43537">
    <property type="entry name" value="TRANSCRIPTIONAL REGULATOR, GNTR FAMILY"/>
    <property type="match status" value="1"/>
</dbReference>
<name>A0A2M8Q9Z8_9CHLR</name>
<dbReference type="SMART" id="SM00345">
    <property type="entry name" value="HTH_GNTR"/>
    <property type="match status" value="1"/>
</dbReference>
<evidence type="ECO:0000256" key="2">
    <source>
        <dbReference type="ARBA" id="ARBA00023125"/>
    </source>
</evidence>
<dbReference type="Gene3D" id="1.10.10.10">
    <property type="entry name" value="Winged helix-like DNA-binding domain superfamily/Winged helix DNA-binding domain"/>
    <property type="match status" value="1"/>
</dbReference>
<keyword evidence="3" id="KW-0804">Transcription</keyword>
<dbReference type="Pfam" id="PF07729">
    <property type="entry name" value="FCD"/>
    <property type="match status" value="1"/>
</dbReference>
<keyword evidence="2" id="KW-0238">DNA-binding</keyword>
<sequence>MLRGIESDLLEYIIANGLQAGDRLPPLEELSAELRISIGKLREQLEVARVLGLVEVKPRTGIRVSPFSFLPAVRFSLLYALAQNRKLFDAFSELRNHIEFAFFHEAVALLTNEDTARLKLLIERAFAKLEEHPPRIPHEEHRELHLTIYRRLDNPFVKGLLEAYWDGYEAEGLSVFSDYDYLHEVWTYHAGIVNAIVAGNADEAYRLLVQHTRLLQKRPKARALHGRVNDDALTSEDKTIARPTIAA</sequence>
<dbReference type="InterPro" id="IPR036388">
    <property type="entry name" value="WH-like_DNA-bd_sf"/>
</dbReference>
<dbReference type="SMART" id="SM00895">
    <property type="entry name" value="FCD"/>
    <property type="match status" value="1"/>
</dbReference>
<organism evidence="5 6">
    <name type="scientific">Candidatus Thermofonsia Clade 3 bacterium</name>
    <dbReference type="NCBI Taxonomy" id="2364212"/>
    <lineage>
        <taxon>Bacteria</taxon>
        <taxon>Bacillati</taxon>
        <taxon>Chloroflexota</taxon>
        <taxon>Candidatus Thermofontia</taxon>
        <taxon>Candidatus Thermofonsia Clade 3</taxon>
    </lineage>
</organism>
<accession>A0A2M8Q9Z8</accession>
<protein>
    <recommendedName>
        <fullName evidence="4">HTH gntR-type domain-containing protein</fullName>
    </recommendedName>
</protein>
<dbReference type="SUPFAM" id="SSF48008">
    <property type="entry name" value="GntR ligand-binding domain-like"/>
    <property type="match status" value="1"/>
</dbReference>
<evidence type="ECO:0000256" key="3">
    <source>
        <dbReference type="ARBA" id="ARBA00023163"/>
    </source>
</evidence>